<accession>A0A2P8R450</accession>
<feature type="transmembrane region" description="Helical" evidence="1">
    <location>
        <begin position="28"/>
        <end position="49"/>
    </location>
</feature>
<protein>
    <submittedName>
        <fullName evidence="2">Molybdate transport repressor</fullName>
    </submittedName>
</protein>
<keyword evidence="3" id="KW-1185">Reference proteome</keyword>
<sequence>MVLKLGVLKLASNMVLRKNMIIKEDKKSLIATLFAIILLFIASLAGYFYYDVKGAAIFSMAVSFVCIYFCLNKALKESYINIQDDGFLIKKGKKEIKIYFKYISSIDTKIVDTKKNSKIIVIKFRKRKIDMELVEGLLQRLGDDEATILTKYEKPTDEIYNILKSSLHTFKNNS</sequence>
<organism evidence="2 3">
    <name type="scientific">Campylobacter blaseri</name>
    <dbReference type="NCBI Taxonomy" id="2042961"/>
    <lineage>
        <taxon>Bacteria</taxon>
        <taxon>Pseudomonadati</taxon>
        <taxon>Campylobacterota</taxon>
        <taxon>Epsilonproteobacteria</taxon>
        <taxon>Campylobacterales</taxon>
        <taxon>Campylobacteraceae</taxon>
        <taxon>Campylobacter</taxon>
    </lineage>
</organism>
<proteinExistence type="predicted"/>
<dbReference type="AlphaFoldDB" id="A0A2P8R450"/>
<dbReference type="EMBL" id="PDHH01000001">
    <property type="protein sequence ID" value="PSM53276.1"/>
    <property type="molecule type" value="Genomic_DNA"/>
</dbReference>
<dbReference type="Proteomes" id="UP000240535">
    <property type="component" value="Unassembled WGS sequence"/>
</dbReference>
<comment type="caution">
    <text evidence="2">The sequence shown here is derived from an EMBL/GenBank/DDBJ whole genome shotgun (WGS) entry which is preliminary data.</text>
</comment>
<gene>
    <name evidence="2" type="ORF">CQ405_01660</name>
</gene>
<evidence type="ECO:0000313" key="2">
    <source>
        <dbReference type="EMBL" id="PSM53276.1"/>
    </source>
</evidence>
<evidence type="ECO:0000256" key="1">
    <source>
        <dbReference type="SAM" id="Phobius"/>
    </source>
</evidence>
<keyword evidence="1" id="KW-0472">Membrane</keyword>
<keyword evidence="1" id="KW-1133">Transmembrane helix</keyword>
<evidence type="ECO:0000313" key="3">
    <source>
        <dbReference type="Proteomes" id="UP000240535"/>
    </source>
</evidence>
<reference evidence="3" key="1">
    <citation type="submission" date="2017-10" db="EMBL/GenBank/DDBJ databases">
        <title>Campylobacter species from seals.</title>
        <authorList>
            <person name="Gilbert M.J."/>
            <person name="Zomer A.L."/>
            <person name="Timmerman A.J."/>
            <person name="Duim B."/>
            <person name="Wagenaar J.A."/>
        </authorList>
    </citation>
    <scope>NUCLEOTIDE SEQUENCE [LARGE SCALE GENOMIC DNA]</scope>
    <source>
        <strain evidence="3">17S00004-5</strain>
    </source>
</reference>
<feature type="transmembrane region" description="Helical" evidence="1">
    <location>
        <begin position="55"/>
        <end position="71"/>
    </location>
</feature>
<keyword evidence="1" id="KW-0812">Transmembrane</keyword>
<name>A0A2P8R450_9BACT</name>